<dbReference type="PANTHER" id="PTHR31001:SF56">
    <property type="entry name" value="ZN(2)-C6 FUNGAL-TYPE DOMAIN-CONTAINING PROTEIN"/>
    <property type="match status" value="1"/>
</dbReference>
<dbReference type="PROSITE" id="PS51379">
    <property type="entry name" value="4FE4S_FER_2"/>
    <property type="match status" value="1"/>
</dbReference>
<dbReference type="PROSITE" id="PS50048">
    <property type="entry name" value="ZN2_CY6_FUNGAL_2"/>
    <property type="match status" value="1"/>
</dbReference>
<dbReference type="GO" id="GO:0005634">
    <property type="term" value="C:nucleus"/>
    <property type="evidence" value="ECO:0007669"/>
    <property type="project" value="UniProtKB-SubCell"/>
</dbReference>
<dbReference type="SUPFAM" id="SSF57701">
    <property type="entry name" value="Zn2/Cys6 DNA-binding domain"/>
    <property type="match status" value="1"/>
</dbReference>
<dbReference type="GO" id="GO:0008270">
    <property type="term" value="F:zinc ion binding"/>
    <property type="evidence" value="ECO:0007669"/>
    <property type="project" value="InterPro"/>
</dbReference>
<dbReference type="InterPro" id="IPR036864">
    <property type="entry name" value="Zn2-C6_fun-type_DNA-bd_sf"/>
</dbReference>
<evidence type="ECO:0008006" key="10">
    <source>
        <dbReference type="Google" id="ProtNLM"/>
    </source>
</evidence>
<evidence type="ECO:0000259" key="6">
    <source>
        <dbReference type="PROSITE" id="PS50048"/>
    </source>
</evidence>
<dbReference type="Pfam" id="PF04082">
    <property type="entry name" value="Fungal_trans"/>
    <property type="match status" value="1"/>
</dbReference>
<dbReference type="InParanoid" id="A0A165SKE3"/>
<dbReference type="CDD" id="cd12148">
    <property type="entry name" value="fungal_TF_MHR"/>
    <property type="match status" value="1"/>
</dbReference>
<evidence type="ECO:0000256" key="4">
    <source>
        <dbReference type="SAM" id="Coils"/>
    </source>
</evidence>
<reference evidence="8 9" key="1">
    <citation type="journal article" date="2016" name="Mol. Biol. Evol.">
        <title>Comparative Genomics of Early-Diverging Mushroom-Forming Fungi Provides Insights into the Origins of Lignocellulose Decay Capabilities.</title>
        <authorList>
            <person name="Nagy L.G."/>
            <person name="Riley R."/>
            <person name="Tritt A."/>
            <person name="Adam C."/>
            <person name="Daum C."/>
            <person name="Floudas D."/>
            <person name="Sun H."/>
            <person name="Yadav J.S."/>
            <person name="Pangilinan J."/>
            <person name="Larsson K.H."/>
            <person name="Matsuura K."/>
            <person name="Barry K."/>
            <person name="Labutti K."/>
            <person name="Kuo R."/>
            <person name="Ohm R.A."/>
            <person name="Bhattacharya S.S."/>
            <person name="Shirouzu T."/>
            <person name="Yoshinaga Y."/>
            <person name="Martin F.M."/>
            <person name="Grigoriev I.V."/>
            <person name="Hibbett D.S."/>
        </authorList>
    </citation>
    <scope>NUCLEOTIDE SEQUENCE [LARGE SCALE GENOMIC DNA]</scope>
    <source>
        <strain evidence="8 9">HHB14362 ss-1</strain>
    </source>
</reference>
<feature type="region of interest" description="Disordered" evidence="5">
    <location>
        <begin position="681"/>
        <end position="715"/>
    </location>
</feature>
<sequence length="807" mass="89323">MPPELSKGSGRRSHRKDALDGHQVLEIELKRSRGEISCAECRRLKIKCDKQVPCQSCRRRGCESLCPNDSLTTGQGTRSVLAATEHLYDQINSLTKRVRELEDALATSHAQVSSDPHPLLQQSGVPVATTPAINAQSGSSTPATEQHLSDFFGTLTVSENGVSRFFGPSGGVEVSIRHIAETSDAESVSKSPALPEAIMQFIQSFPFHLDGPVGSMHRMIQSYLPPYERALALCEAFGDRITWIYRCIAKSQLTEDLLPAIYSRAGYTPSEDCSGPHALALLFTVLAIGVVMEVTPTPNRVESERYFQLARASLCLRSILEKPSIATVQTFELLSVYMSMRGDDVVDRESRMESTWSFVTLAAHLSHTVSTNRDGERWGLPPKIVEQRRRLFWDIFVFDVWQSLITGRPMACNISSVDCQFPQAEDPVTTAGYVGIADVSSAEKWEFQFTATCVAEVAAQAVIPATPPYSKILELGRKVETFPVAPSYEQEPSDPPGSSKVSLKLSLLHFCLSHSREIILLYIHRSYFIQAITDHPDNPLLSEYDRSFLVTYRAASSILKTTREQFSRHPDVIAQVWYVWSFAFSAAVVFGAVVTKGPRCALAPAAMEELEQAYVLLTKAAPMSRRAAEALRIIVRLRKSAREALSAADKGVSEGAAGQDQTDDELSIFAGRASRVVARRRSRVRSSACPTPATSGSYVSTPDRPSTAHSPREDMAGPDWAYNYYDAYDGHYLPPPPPPPPAGSWGAFEMGHVVPMDVQWQQQQPFQATFFHHFEQPQPQLQGDARMDQRWTSFVRDNGLLDGANFL</sequence>
<keyword evidence="3" id="KW-0539">Nucleus</keyword>
<organism evidence="8 9">
    <name type="scientific">Neolentinus lepideus HHB14362 ss-1</name>
    <dbReference type="NCBI Taxonomy" id="1314782"/>
    <lineage>
        <taxon>Eukaryota</taxon>
        <taxon>Fungi</taxon>
        <taxon>Dikarya</taxon>
        <taxon>Basidiomycota</taxon>
        <taxon>Agaricomycotina</taxon>
        <taxon>Agaricomycetes</taxon>
        <taxon>Gloeophyllales</taxon>
        <taxon>Gloeophyllaceae</taxon>
        <taxon>Neolentinus</taxon>
    </lineage>
</organism>
<feature type="domain" description="4Fe-4S ferredoxin-type" evidence="7">
    <location>
        <begin position="44"/>
        <end position="76"/>
    </location>
</feature>
<keyword evidence="9" id="KW-1185">Reference proteome</keyword>
<protein>
    <recommendedName>
        <fullName evidence="10">Zn(2)-C6 fungal-type domain-containing protein</fullName>
    </recommendedName>
</protein>
<proteinExistence type="predicted"/>
<dbReference type="OrthoDB" id="424974at2759"/>
<dbReference type="PROSITE" id="PS00463">
    <property type="entry name" value="ZN2_CY6_FUNGAL_1"/>
    <property type="match status" value="1"/>
</dbReference>
<dbReference type="GO" id="GO:0003677">
    <property type="term" value="F:DNA binding"/>
    <property type="evidence" value="ECO:0007669"/>
    <property type="project" value="InterPro"/>
</dbReference>
<feature type="coiled-coil region" evidence="4">
    <location>
        <begin position="84"/>
        <end position="111"/>
    </location>
</feature>
<dbReference type="SMART" id="SM00066">
    <property type="entry name" value="GAL4"/>
    <property type="match status" value="1"/>
</dbReference>
<evidence type="ECO:0000313" key="9">
    <source>
        <dbReference type="Proteomes" id="UP000076761"/>
    </source>
</evidence>
<evidence type="ECO:0000256" key="5">
    <source>
        <dbReference type="SAM" id="MobiDB-lite"/>
    </source>
</evidence>
<evidence type="ECO:0000256" key="1">
    <source>
        <dbReference type="ARBA" id="ARBA00004123"/>
    </source>
</evidence>
<dbReference type="AlphaFoldDB" id="A0A165SKE3"/>
<dbReference type="InterPro" id="IPR001138">
    <property type="entry name" value="Zn2Cys6_DnaBD"/>
</dbReference>
<evidence type="ECO:0000259" key="7">
    <source>
        <dbReference type="PROSITE" id="PS51379"/>
    </source>
</evidence>
<comment type="subcellular location">
    <subcellularLocation>
        <location evidence="1">Nucleus</location>
    </subcellularLocation>
</comment>
<dbReference type="GO" id="GO:0006351">
    <property type="term" value="P:DNA-templated transcription"/>
    <property type="evidence" value="ECO:0007669"/>
    <property type="project" value="InterPro"/>
</dbReference>
<keyword evidence="2" id="KW-0479">Metal-binding</keyword>
<dbReference type="InterPro" id="IPR007219">
    <property type="entry name" value="XnlR_reg_dom"/>
</dbReference>
<dbReference type="CDD" id="cd00067">
    <property type="entry name" value="GAL4"/>
    <property type="match status" value="1"/>
</dbReference>
<feature type="compositionally biased region" description="Polar residues" evidence="5">
    <location>
        <begin position="692"/>
        <end position="709"/>
    </location>
</feature>
<evidence type="ECO:0000313" key="8">
    <source>
        <dbReference type="EMBL" id="KZT25295.1"/>
    </source>
</evidence>
<name>A0A165SKE3_9AGAM</name>
<dbReference type="Proteomes" id="UP000076761">
    <property type="component" value="Unassembled WGS sequence"/>
</dbReference>
<keyword evidence="4" id="KW-0175">Coiled coil</keyword>
<dbReference type="Gene3D" id="4.10.240.10">
    <property type="entry name" value="Zn(2)-C6 fungal-type DNA-binding domain"/>
    <property type="match status" value="1"/>
</dbReference>
<dbReference type="EMBL" id="KV425572">
    <property type="protein sequence ID" value="KZT25295.1"/>
    <property type="molecule type" value="Genomic_DNA"/>
</dbReference>
<gene>
    <name evidence="8" type="ORF">NEOLEDRAFT_1065216</name>
</gene>
<dbReference type="Pfam" id="PF00172">
    <property type="entry name" value="Zn_clus"/>
    <property type="match status" value="1"/>
</dbReference>
<dbReference type="GO" id="GO:0000981">
    <property type="term" value="F:DNA-binding transcription factor activity, RNA polymerase II-specific"/>
    <property type="evidence" value="ECO:0007669"/>
    <property type="project" value="InterPro"/>
</dbReference>
<dbReference type="InterPro" id="IPR050613">
    <property type="entry name" value="Sec_Metabolite_Reg"/>
</dbReference>
<evidence type="ECO:0000256" key="3">
    <source>
        <dbReference type="ARBA" id="ARBA00023242"/>
    </source>
</evidence>
<dbReference type="InterPro" id="IPR017896">
    <property type="entry name" value="4Fe4S_Fe-S-bd"/>
</dbReference>
<feature type="domain" description="Zn(2)-C6 fungal-type" evidence="6">
    <location>
        <begin position="37"/>
        <end position="66"/>
    </location>
</feature>
<dbReference type="SMART" id="SM00906">
    <property type="entry name" value="Fungal_trans"/>
    <property type="match status" value="1"/>
</dbReference>
<dbReference type="PANTHER" id="PTHR31001">
    <property type="entry name" value="UNCHARACTERIZED TRANSCRIPTIONAL REGULATORY PROTEIN"/>
    <property type="match status" value="1"/>
</dbReference>
<evidence type="ECO:0000256" key="2">
    <source>
        <dbReference type="ARBA" id="ARBA00022723"/>
    </source>
</evidence>
<accession>A0A165SKE3</accession>